<reference evidence="4 5" key="1">
    <citation type="submission" date="2018-12" db="EMBL/GenBank/DDBJ databases">
        <authorList>
            <person name="hu s."/>
            <person name="Xu Y."/>
            <person name="Xu B."/>
            <person name="Li F."/>
        </authorList>
    </citation>
    <scope>NUCLEOTIDE SEQUENCE [LARGE SCALE GENOMIC DNA]</scope>
    <source>
        <strain evidence="4 5">KSW2-17</strain>
    </source>
</reference>
<protein>
    <submittedName>
        <fullName evidence="4">DUF4350 domain-containing protein</fullName>
    </submittedName>
</protein>
<feature type="transmembrane region" description="Helical" evidence="2">
    <location>
        <begin position="162"/>
        <end position="181"/>
    </location>
</feature>
<gene>
    <name evidence="4" type="ORF">ELQ93_07000</name>
</gene>
<evidence type="ECO:0000256" key="2">
    <source>
        <dbReference type="SAM" id="Phobius"/>
    </source>
</evidence>
<feature type="region of interest" description="Disordered" evidence="1">
    <location>
        <begin position="1"/>
        <end position="84"/>
    </location>
</feature>
<dbReference type="EMBL" id="RZGY01000001">
    <property type="protein sequence ID" value="RUQ86711.1"/>
    <property type="molecule type" value="Genomic_DNA"/>
</dbReference>
<keyword evidence="2" id="KW-0812">Transmembrane</keyword>
<evidence type="ECO:0000259" key="3">
    <source>
        <dbReference type="Pfam" id="PF14258"/>
    </source>
</evidence>
<organism evidence="4 5">
    <name type="scientific">Labedella gwakjiensis</name>
    <dbReference type="NCBI Taxonomy" id="390269"/>
    <lineage>
        <taxon>Bacteria</taxon>
        <taxon>Bacillati</taxon>
        <taxon>Actinomycetota</taxon>
        <taxon>Actinomycetes</taxon>
        <taxon>Micrococcales</taxon>
        <taxon>Microbacteriaceae</taxon>
        <taxon>Labedella</taxon>
    </lineage>
</organism>
<accession>A0ABY0C9K3</accession>
<dbReference type="InterPro" id="IPR025646">
    <property type="entry name" value="DUF4350"/>
</dbReference>
<dbReference type="Proteomes" id="UP000268291">
    <property type="component" value="Unassembled WGS sequence"/>
</dbReference>
<evidence type="ECO:0000313" key="5">
    <source>
        <dbReference type="Proteomes" id="UP000268291"/>
    </source>
</evidence>
<comment type="caution">
    <text evidence="4">The sequence shown here is derived from an EMBL/GenBank/DDBJ whole genome shotgun (WGS) entry which is preliminary data.</text>
</comment>
<keyword evidence="2" id="KW-1133">Transmembrane helix</keyword>
<evidence type="ECO:0000313" key="4">
    <source>
        <dbReference type="EMBL" id="RUQ86711.1"/>
    </source>
</evidence>
<dbReference type="Pfam" id="PF14258">
    <property type="entry name" value="DUF4350"/>
    <property type="match status" value="1"/>
</dbReference>
<keyword evidence="2" id="KW-0472">Membrane</keyword>
<name>A0ABY0C9K3_9MICO</name>
<feature type="domain" description="DUF4350" evidence="3">
    <location>
        <begin position="195"/>
        <end position="364"/>
    </location>
</feature>
<keyword evidence="5" id="KW-1185">Reference proteome</keyword>
<feature type="compositionally biased region" description="Basic residues" evidence="1">
    <location>
        <begin position="33"/>
        <end position="50"/>
    </location>
</feature>
<proteinExistence type="predicted"/>
<evidence type="ECO:0000256" key="1">
    <source>
        <dbReference type="SAM" id="MobiDB-lite"/>
    </source>
</evidence>
<sequence>MGRTATQPAKQGGRFPLRRRRAPNSGAAAEGRCRRRRTGRRHRCRARRVQGSRARPAGAHRRRRPARNDGARFRLSGRRGLPGSRCGLRPDGRWLRRDAVCERARHDGALPVDLRAGCGRRAAISRAHRGGRDAVTDTREAPPSVDGDVLTPSIRTRAKRSVFWVVLTGFGLLVVAAVYLLRGSSDAGAPPLDPTSPTPEGSKAVVEVLRSEGVDVVTADSAADALTSLEDGSGSTLVVVDNEYLDASRLASLVAEAGTVVLIDPTFATLRAVSSDVRSGGAAGGEAVDAACDEPTAERAGRATVENTYRIDGDVAGCFPVGDGRYGVVTVPGDTPITIVGSTSVFENGTITESGNAALALGLLGTSDSLVWYLPSLADVEADAPPTIGELTPGWVVPTMVLLLAATIAAGFWRGRRFGPLVVEPLPVTVRAGETMEGRARLYQRSSARLRAVDALRIGTIDRIASRLDLSRHADAGVVAAAAAALTGRDLRDVRAILVDAIPRGDADLVALSDALSLLETQIHTLTDPTGRQTR</sequence>